<keyword evidence="2" id="KW-0805">Transcription regulation</keyword>
<evidence type="ECO:0000259" key="4">
    <source>
        <dbReference type="Pfam" id="PF03466"/>
    </source>
</evidence>
<comment type="caution">
    <text evidence="5">The sequence shown here is derived from an EMBL/GenBank/DDBJ whole genome shotgun (WGS) entry which is preliminary data.</text>
</comment>
<evidence type="ECO:0000256" key="2">
    <source>
        <dbReference type="ARBA" id="ARBA00023015"/>
    </source>
</evidence>
<dbReference type="Gene3D" id="3.40.190.10">
    <property type="entry name" value="Periplasmic binding protein-like II"/>
    <property type="match status" value="2"/>
</dbReference>
<gene>
    <name evidence="5" type="primary">cmpR_12</name>
    <name evidence="5" type="ORF">SDC9_71326</name>
</gene>
<reference evidence="5" key="1">
    <citation type="submission" date="2019-08" db="EMBL/GenBank/DDBJ databases">
        <authorList>
            <person name="Kucharzyk K."/>
            <person name="Murdoch R.W."/>
            <person name="Higgins S."/>
            <person name="Loffler F."/>
        </authorList>
    </citation>
    <scope>NUCLEOTIDE SEQUENCE</scope>
</reference>
<organism evidence="5">
    <name type="scientific">bioreactor metagenome</name>
    <dbReference type="NCBI Taxonomy" id="1076179"/>
    <lineage>
        <taxon>unclassified sequences</taxon>
        <taxon>metagenomes</taxon>
        <taxon>ecological metagenomes</taxon>
    </lineage>
</organism>
<dbReference type="GO" id="GO:0006355">
    <property type="term" value="P:regulation of DNA-templated transcription"/>
    <property type="evidence" value="ECO:0007669"/>
    <property type="project" value="TreeGrafter"/>
</dbReference>
<accession>A0A644Y8P9</accession>
<feature type="domain" description="LysR substrate-binding" evidence="4">
    <location>
        <begin position="24"/>
        <end position="228"/>
    </location>
</feature>
<dbReference type="SUPFAM" id="SSF53850">
    <property type="entry name" value="Periplasmic binding protein-like II"/>
    <property type="match status" value="1"/>
</dbReference>
<evidence type="ECO:0000256" key="1">
    <source>
        <dbReference type="ARBA" id="ARBA00009437"/>
    </source>
</evidence>
<dbReference type="EMBL" id="VSSQ01004355">
    <property type="protein sequence ID" value="MPM24840.1"/>
    <property type="molecule type" value="Genomic_DNA"/>
</dbReference>
<comment type="similarity">
    <text evidence="1">Belongs to the LysR transcriptional regulatory family.</text>
</comment>
<evidence type="ECO:0000313" key="5">
    <source>
        <dbReference type="EMBL" id="MPM24840.1"/>
    </source>
</evidence>
<sequence>MEYTERAIDQYKKMEYEIGRLKKSFSGKLRIGASTTIEQYVLPVLLSKFNKKYSDIEILVFNHNTMNVEKDVLSHKIDLGVIEGNPGQMEFKYIPFMQDEIVAIAHVSQPVSKKSQISLEELIHTPLVLREMGSGTLDVILSALQRHEIKLKDMNVKMHLGSTESIKNFLKSSNCIGLISVHAVSKEVARGDFQIIDIDGLDITRTFNFIYPQGQQDGLTDMFINFCMKNKE</sequence>
<dbReference type="GO" id="GO:0000976">
    <property type="term" value="F:transcription cis-regulatory region binding"/>
    <property type="evidence" value="ECO:0007669"/>
    <property type="project" value="TreeGrafter"/>
</dbReference>
<evidence type="ECO:0000256" key="3">
    <source>
        <dbReference type="ARBA" id="ARBA00023163"/>
    </source>
</evidence>
<keyword evidence="3" id="KW-0804">Transcription</keyword>
<dbReference type="CDD" id="cd08420">
    <property type="entry name" value="PBP2_CysL_like"/>
    <property type="match status" value="1"/>
</dbReference>
<dbReference type="AlphaFoldDB" id="A0A644Y8P9"/>
<name>A0A644Y8P9_9ZZZZ</name>
<proteinExistence type="inferred from homology"/>
<dbReference type="Pfam" id="PF03466">
    <property type="entry name" value="LysR_substrate"/>
    <property type="match status" value="1"/>
</dbReference>
<protein>
    <submittedName>
        <fullName evidence="5">HTH-type transcriptional activator CmpR</fullName>
    </submittedName>
</protein>
<dbReference type="PANTHER" id="PTHR30126:SF39">
    <property type="entry name" value="HTH-TYPE TRANSCRIPTIONAL REGULATOR CYSL"/>
    <property type="match status" value="1"/>
</dbReference>
<dbReference type="PANTHER" id="PTHR30126">
    <property type="entry name" value="HTH-TYPE TRANSCRIPTIONAL REGULATOR"/>
    <property type="match status" value="1"/>
</dbReference>
<dbReference type="InterPro" id="IPR005119">
    <property type="entry name" value="LysR_subst-bd"/>
</dbReference>